<sequence>MREALRRALRAGGATAKDLSAEVGIRERDVAEHLEHLQRSLAHRGERLVVEPAACLACGHRFEGRTRLSRPGACPECRSTRIDPPVFSIVGER</sequence>
<name>A0ABM7X0Q1_9BACT</name>
<dbReference type="PANTHER" id="PTHR40663:SF2">
    <property type="entry name" value="TRANSCRIPTIONAL REGULATOR"/>
    <property type="match status" value="1"/>
</dbReference>
<dbReference type="EMBL" id="AP025591">
    <property type="protein sequence ID" value="BDG05330.1"/>
    <property type="molecule type" value="Genomic_DNA"/>
</dbReference>
<dbReference type="Proteomes" id="UP001162891">
    <property type="component" value="Chromosome"/>
</dbReference>
<dbReference type="Pfam" id="PF21476">
    <property type="entry name" value="PF0610-like_N"/>
    <property type="match status" value="1"/>
</dbReference>
<accession>A0ABM7X0Q1</accession>
<proteinExistence type="predicted"/>
<organism evidence="2 3">
    <name type="scientific">Anaeromyxobacter oryzae</name>
    <dbReference type="NCBI Taxonomy" id="2918170"/>
    <lineage>
        <taxon>Bacteria</taxon>
        <taxon>Pseudomonadati</taxon>
        <taxon>Myxococcota</taxon>
        <taxon>Myxococcia</taxon>
        <taxon>Myxococcales</taxon>
        <taxon>Cystobacterineae</taxon>
        <taxon>Anaeromyxobacteraceae</taxon>
        <taxon>Anaeromyxobacter</taxon>
    </lineage>
</organism>
<evidence type="ECO:0000313" key="3">
    <source>
        <dbReference type="Proteomes" id="UP001162891"/>
    </source>
</evidence>
<dbReference type="InterPro" id="IPR049159">
    <property type="entry name" value="PF0610-like_wHTH_N"/>
</dbReference>
<gene>
    <name evidence="2" type="ORF">AMOR_43260</name>
</gene>
<dbReference type="SUPFAM" id="SSF46785">
    <property type="entry name" value="Winged helix' DNA-binding domain"/>
    <property type="match status" value="1"/>
</dbReference>
<keyword evidence="3" id="KW-1185">Reference proteome</keyword>
<feature type="domain" description="PF0610-like winged HTH N-terminal" evidence="1">
    <location>
        <begin position="2"/>
        <end position="49"/>
    </location>
</feature>
<evidence type="ECO:0000313" key="2">
    <source>
        <dbReference type="EMBL" id="BDG05330.1"/>
    </source>
</evidence>
<protein>
    <recommendedName>
        <fullName evidence="1">PF0610-like winged HTH N-terminal domain-containing protein</fullName>
    </recommendedName>
</protein>
<dbReference type="InterPro" id="IPR036390">
    <property type="entry name" value="WH_DNA-bd_sf"/>
</dbReference>
<dbReference type="InterPro" id="IPR038767">
    <property type="entry name" value="PF0610-like"/>
</dbReference>
<evidence type="ECO:0000259" key="1">
    <source>
        <dbReference type="Pfam" id="PF21476"/>
    </source>
</evidence>
<dbReference type="PANTHER" id="PTHR40663">
    <property type="match status" value="1"/>
</dbReference>
<reference evidence="3" key="1">
    <citation type="journal article" date="2022" name="Int. J. Syst. Evol. Microbiol.">
        <title>Anaeromyxobacter oryzae sp. nov., Anaeromyxobacter diazotrophicus sp. nov. and Anaeromyxobacter paludicola sp. nov., isolated from paddy soils.</title>
        <authorList>
            <person name="Itoh H."/>
            <person name="Xu Z."/>
            <person name="Mise K."/>
            <person name="Masuda Y."/>
            <person name="Ushijima N."/>
            <person name="Hayakawa C."/>
            <person name="Shiratori Y."/>
            <person name="Senoo K."/>
        </authorList>
    </citation>
    <scope>NUCLEOTIDE SEQUENCE [LARGE SCALE GENOMIC DNA]</scope>
    <source>
        <strain evidence="3">Red232</strain>
    </source>
</reference>